<keyword evidence="3" id="KW-0489">Methyltransferase</keyword>
<dbReference type="InterPro" id="IPR007848">
    <property type="entry name" value="Small_mtfrase_dom"/>
</dbReference>
<dbReference type="GO" id="GO:0036009">
    <property type="term" value="F:protein-glutamine N-methyltransferase activity"/>
    <property type="evidence" value="ECO:0007669"/>
    <property type="project" value="UniProtKB-ARBA"/>
</dbReference>
<evidence type="ECO:0000259" key="17">
    <source>
        <dbReference type="Pfam" id="PF05175"/>
    </source>
</evidence>
<reference evidence="18 19" key="1">
    <citation type="journal article" date="2017" name="G3 (Bethesda)">
        <title>The Physical Genome Mapping of Anopheles albimanus Corrected Scaffold Misassemblies and Identified Interarm Rearrangements in Genus Anopheles.</title>
        <authorList>
            <person name="Artemov G.N."/>
            <person name="Peery A.N."/>
            <person name="Jiang X."/>
            <person name="Tu Z."/>
            <person name="Stegniy V.N."/>
            <person name="Sharakhova M.V."/>
            <person name="Sharakhov I.V."/>
        </authorList>
    </citation>
    <scope>NUCLEOTIDE SEQUENCE [LARGE SCALE GENOMIC DNA]</scope>
    <source>
        <strain evidence="18 19">ALBI9_A</strain>
    </source>
</reference>
<keyword evidence="6" id="KW-0539">Nucleus</keyword>
<name>A0A182F596_ANOAL</name>
<evidence type="ECO:0000256" key="14">
    <source>
        <dbReference type="ARBA" id="ARBA00083337"/>
    </source>
</evidence>
<dbReference type="Proteomes" id="UP000069272">
    <property type="component" value="Chromosome 2L"/>
</dbReference>
<keyword evidence="19" id="KW-1185">Reference proteome</keyword>
<comment type="catalytic activity">
    <reaction evidence="7">
        <text>L-lysyl-[histone] + S-adenosyl-L-methionine = N(6)-methyl-L-lysyl-[histone] + S-adenosyl-L-homocysteine + H(+)</text>
        <dbReference type="Rhea" id="RHEA:10024"/>
        <dbReference type="Rhea" id="RHEA-COMP:9845"/>
        <dbReference type="Rhea" id="RHEA-COMP:9846"/>
        <dbReference type="ChEBI" id="CHEBI:15378"/>
        <dbReference type="ChEBI" id="CHEBI:29969"/>
        <dbReference type="ChEBI" id="CHEBI:57856"/>
        <dbReference type="ChEBI" id="CHEBI:59789"/>
        <dbReference type="ChEBI" id="CHEBI:61929"/>
    </reaction>
    <physiologicalReaction direction="left-to-right" evidence="7">
        <dbReference type="Rhea" id="RHEA:10025"/>
    </physiologicalReaction>
</comment>
<evidence type="ECO:0000256" key="4">
    <source>
        <dbReference type="ARBA" id="ARBA00022679"/>
    </source>
</evidence>
<evidence type="ECO:0000256" key="6">
    <source>
        <dbReference type="ARBA" id="ARBA00023242"/>
    </source>
</evidence>
<evidence type="ECO:0000256" key="7">
    <source>
        <dbReference type="ARBA" id="ARBA00048619"/>
    </source>
</evidence>
<dbReference type="NCBIfam" id="TIGR00537">
    <property type="entry name" value="hemK_rel_arch"/>
    <property type="match status" value="1"/>
</dbReference>
<feature type="domain" description="Methyltransferase small" evidence="17">
    <location>
        <begin position="51"/>
        <end position="135"/>
    </location>
</feature>
<reference evidence="18" key="2">
    <citation type="submission" date="2022-08" db="UniProtKB">
        <authorList>
            <consortium name="EnsemblMetazoa"/>
        </authorList>
    </citation>
    <scope>IDENTIFICATION</scope>
    <source>
        <strain evidence="18">STECLA/ALBI9_A</strain>
    </source>
</reference>
<evidence type="ECO:0000256" key="8">
    <source>
        <dbReference type="ARBA" id="ARBA00050903"/>
    </source>
</evidence>
<evidence type="ECO:0000256" key="1">
    <source>
        <dbReference type="ARBA" id="ARBA00004123"/>
    </source>
</evidence>
<dbReference type="InterPro" id="IPR029063">
    <property type="entry name" value="SAM-dependent_MTases_sf"/>
</dbReference>
<dbReference type="InterPro" id="IPR052190">
    <property type="entry name" value="Euk-Arch_PrmC-MTase"/>
</dbReference>
<dbReference type="EnsemblMetazoa" id="AALB001638-RA">
    <property type="protein sequence ID" value="AALB001638-PA"/>
    <property type="gene ID" value="AALB001638"/>
</dbReference>
<comment type="catalytic activity">
    <reaction evidence="8">
        <text>methylarsonous acid + S-adenosyl-L-methionine = dimethylarsinate + S-adenosyl-L-homocysteine + 2 H(+)</text>
        <dbReference type="Rhea" id="RHEA:11684"/>
        <dbReference type="ChEBI" id="CHEBI:15378"/>
        <dbReference type="ChEBI" id="CHEBI:16223"/>
        <dbReference type="ChEBI" id="CHEBI:17826"/>
        <dbReference type="ChEBI" id="CHEBI:57856"/>
        <dbReference type="ChEBI" id="CHEBI:59789"/>
    </reaction>
</comment>
<dbReference type="GO" id="GO:0035657">
    <property type="term" value="C:eRF1 methyltransferase complex"/>
    <property type="evidence" value="ECO:0007669"/>
    <property type="project" value="TreeGrafter"/>
</dbReference>
<dbReference type="Gene3D" id="3.40.50.150">
    <property type="entry name" value="Vaccinia Virus protein VP39"/>
    <property type="match status" value="1"/>
</dbReference>
<evidence type="ECO:0000256" key="11">
    <source>
        <dbReference type="ARBA" id="ARBA00075330"/>
    </source>
</evidence>
<dbReference type="GO" id="GO:0005634">
    <property type="term" value="C:nucleus"/>
    <property type="evidence" value="ECO:0007669"/>
    <property type="project" value="UniProtKB-SubCell"/>
</dbReference>
<proteinExistence type="inferred from homology"/>
<dbReference type="InterPro" id="IPR002052">
    <property type="entry name" value="DNA_methylase_N6_adenine_CS"/>
</dbReference>
<keyword evidence="5" id="KW-0949">S-adenosyl-L-methionine</keyword>
<keyword evidence="4" id="KW-0808">Transferase</keyword>
<evidence type="ECO:0000256" key="15">
    <source>
        <dbReference type="ARBA" id="ARBA00093624"/>
    </source>
</evidence>
<evidence type="ECO:0000256" key="2">
    <source>
        <dbReference type="ARBA" id="ARBA00006149"/>
    </source>
</evidence>
<comment type="similarity">
    <text evidence="2">Belongs to the eukaryotic/archaeal PrmC-related family.</text>
</comment>
<dbReference type="VEuPathDB" id="VectorBase:AALB001638"/>
<protein>
    <recommendedName>
        <fullName evidence="15">Methyltransferase HEMK2</fullName>
    </recommendedName>
    <alternativeName>
        <fullName evidence="14">HemK methyltransferase family member 2</fullName>
    </alternativeName>
    <alternativeName>
        <fullName evidence="12">Lysine N-methyltransferase 9</fullName>
    </alternativeName>
    <alternativeName>
        <fullName evidence="11">Methylarsonite methyltransferase N6AMT1</fullName>
    </alternativeName>
    <alternativeName>
        <fullName evidence="16">Methyltransferase N6AMT1</fullName>
    </alternativeName>
    <alternativeName>
        <fullName evidence="13">Protein N(5)-glutamine methyltransferase</fullName>
    </alternativeName>
</protein>
<dbReference type="PROSITE" id="PS00092">
    <property type="entry name" value="N6_MTASE"/>
    <property type="match status" value="1"/>
</dbReference>
<dbReference type="AlphaFoldDB" id="A0A182F596"/>
<dbReference type="GO" id="GO:0003676">
    <property type="term" value="F:nucleic acid binding"/>
    <property type="evidence" value="ECO:0007669"/>
    <property type="project" value="InterPro"/>
</dbReference>
<comment type="subunit">
    <text evidence="10">Heterodimer; heterodimerization with TRMT112 is required for S-adenosyl-L-methionine-binding.</text>
</comment>
<evidence type="ECO:0000256" key="16">
    <source>
        <dbReference type="ARBA" id="ARBA00093667"/>
    </source>
</evidence>
<dbReference type="PANTHER" id="PTHR45875">
    <property type="entry name" value="METHYLTRANSFERASE N6AMT1"/>
    <property type="match status" value="1"/>
</dbReference>
<comment type="function">
    <text evidence="9">Methyltransferase that can methylate proteins and, to a lower extent, arsenic. Catalytic subunit of a heterodimer with TRMT112, which monomethylates 'Lys-12' of histone H4 (H4K12me1), a modification present at the promoters of numerous genes encoding cell cycle regulators. Catalytic subunit of a heterodimer with TRMT112, which catalyzes N5-methylation of Glu residue of proteins with a Gly-Gln-Xaa-Xaa-Xaa-Arg motif. Methylates ETF1 on 'Gln-185'; ETF1 needs to be complexed to ERF3 in its GTP-bound form to be efficiently methylated. May also play a role in the modulation of arsenic-induced toxicity by mediating the conversion of monomethylarsonous acid (3+) into the less toxic dimethylarsonic acid. It however only plays a limited role in arsenic metabolism compared with AS3MT.</text>
</comment>
<evidence type="ECO:0000256" key="13">
    <source>
        <dbReference type="ARBA" id="ARBA00080992"/>
    </source>
</evidence>
<evidence type="ECO:0000256" key="9">
    <source>
        <dbReference type="ARBA" id="ARBA00053180"/>
    </source>
</evidence>
<dbReference type="SUPFAM" id="SSF53335">
    <property type="entry name" value="S-adenosyl-L-methionine-dependent methyltransferases"/>
    <property type="match status" value="1"/>
</dbReference>
<dbReference type="InterPro" id="IPR004557">
    <property type="entry name" value="PrmC-related"/>
</dbReference>
<dbReference type="FunFam" id="3.40.50.150:FF:000077">
    <property type="entry name" value="HemK methyltransferase family member 2"/>
    <property type="match status" value="1"/>
</dbReference>
<dbReference type="VEuPathDB" id="VectorBase:AALB20_028699"/>
<sequence>MAVDGKSQFRMDTPIYQFEPKDYDLVYEPAEDTFLLLDALEDELEDIKARRPLVCVEVGPGSGIVITAIRKSLQHAPLCLGVDINPAACRMTLKTSALNAAPLDAVNMDLLAGLRPHCVDLLVFNPPYVPTGEVEGSLEEHVDEFRSGQSGTGAPAPIIHSWAGGADGRVVTDRLLGDLERILAPGGVLYLLLLKENRPADVIRWMEDRSFRGTIIKERRIRGEHLFVLRIDNPCEQ</sequence>
<organism evidence="18 19">
    <name type="scientific">Anopheles albimanus</name>
    <name type="common">New world malaria mosquito</name>
    <dbReference type="NCBI Taxonomy" id="7167"/>
    <lineage>
        <taxon>Eukaryota</taxon>
        <taxon>Metazoa</taxon>
        <taxon>Ecdysozoa</taxon>
        <taxon>Arthropoda</taxon>
        <taxon>Hexapoda</taxon>
        <taxon>Insecta</taxon>
        <taxon>Pterygota</taxon>
        <taxon>Neoptera</taxon>
        <taxon>Endopterygota</taxon>
        <taxon>Diptera</taxon>
        <taxon>Nematocera</taxon>
        <taxon>Culicoidea</taxon>
        <taxon>Culicidae</taxon>
        <taxon>Anophelinae</taxon>
        <taxon>Anopheles</taxon>
    </lineage>
</organism>
<evidence type="ECO:0000256" key="3">
    <source>
        <dbReference type="ARBA" id="ARBA00022603"/>
    </source>
</evidence>
<dbReference type="GO" id="GO:0032259">
    <property type="term" value="P:methylation"/>
    <property type="evidence" value="ECO:0007669"/>
    <property type="project" value="UniProtKB-KW"/>
</dbReference>
<dbReference type="STRING" id="7167.A0A182F596"/>
<evidence type="ECO:0000256" key="5">
    <source>
        <dbReference type="ARBA" id="ARBA00022691"/>
    </source>
</evidence>
<dbReference type="PANTHER" id="PTHR45875:SF1">
    <property type="entry name" value="METHYLTRANSFERASE N6AMT1"/>
    <property type="match status" value="1"/>
</dbReference>
<evidence type="ECO:0000256" key="12">
    <source>
        <dbReference type="ARBA" id="ARBA00076540"/>
    </source>
</evidence>
<evidence type="ECO:0000256" key="10">
    <source>
        <dbReference type="ARBA" id="ARBA00062344"/>
    </source>
</evidence>
<evidence type="ECO:0000313" key="18">
    <source>
        <dbReference type="EnsemblMetazoa" id="AALB001638-PA"/>
    </source>
</evidence>
<comment type="subcellular location">
    <subcellularLocation>
        <location evidence="1">Nucleus</location>
    </subcellularLocation>
</comment>
<dbReference type="Pfam" id="PF05175">
    <property type="entry name" value="MTS"/>
    <property type="match status" value="1"/>
</dbReference>
<accession>A0A182F596</accession>
<evidence type="ECO:0000313" key="19">
    <source>
        <dbReference type="Proteomes" id="UP000069272"/>
    </source>
</evidence>